<keyword evidence="1" id="KW-0175">Coiled coil</keyword>
<accession>A0ABW8LTX3</accession>
<feature type="region of interest" description="Disordered" evidence="2">
    <location>
        <begin position="1"/>
        <end position="27"/>
    </location>
</feature>
<gene>
    <name evidence="4" type="ORF">ACI2L5_31190</name>
</gene>
<feature type="coiled-coil region" evidence="1">
    <location>
        <begin position="188"/>
        <end position="254"/>
    </location>
</feature>
<dbReference type="InterPro" id="IPR003497">
    <property type="entry name" value="BRO_N_domain"/>
</dbReference>
<dbReference type="Proteomes" id="UP001620295">
    <property type="component" value="Unassembled WGS sequence"/>
</dbReference>
<proteinExistence type="predicted"/>
<evidence type="ECO:0000256" key="2">
    <source>
        <dbReference type="SAM" id="MobiDB-lite"/>
    </source>
</evidence>
<dbReference type="Pfam" id="PF02498">
    <property type="entry name" value="Bro-N"/>
    <property type="match status" value="1"/>
</dbReference>
<dbReference type="RefSeq" id="WP_358637678.1">
    <property type="nucleotide sequence ID" value="NZ_JBFAEV010000011.1"/>
</dbReference>
<dbReference type="EMBL" id="JBJDQH010000011">
    <property type="protein sequence ID" value="MFK4269371.1"/>
    <property type="molecule type" value="Genomic_DNA"/>
</dbReference>
<feature type="domain" description="Bro-N" evidence="3">
    <location>
        <begin position="31"/>
        <end position="151"/>
    </location>
</feature>
<dbReference type="SMART" id="SM01040">
    <property type="entry name" value="Bro-N"/>
    <property type="match status" value="1"/>
</dbReference>
<dbReference type="PANTHER" id="PTHR36180:SF2">
    <property type="entry name" value="BRO FAMILY PROTEIN"/>
    <property type="match status" value="1"/>
</dbReference>
<dbReference type="PANTHER" id="PTHR36180">
    <property type="entry name" value="DNA-BINDING PROTEIN-RELATED-RELATED"/>
    <property type="match status" value="1"/>
</dbReference>
<keyword evidence="5" id="KW-1185">Reference proteome</keyword>
<comment type="caution">
    <text evidence="4">The sequence shown here is derived from an EMBL/GenBank/DDBJ whole genome shotgun (WGS) entry which is preliminary data.</text>
</comment>
<name>A0ABW8LTX3_9ACTN</name>
<evidence type="ECO:0000259" key="3">
    <source>
        <dbReference type="PROSITE" id="PS51750"/>
    </source>
</evidence>
<organism evidence="4 5">
    <name type="scientific">Streptomyces milbemycinicus</name>
    <dbReference type="NCBI Taxonomy" id="476552"/>
    <lineage>
        <taxon>Bacteria</taxon>
        <taxon>Bacillati</taxon>
        <taxon>Actinomycetota</taxon>
        <taxon>Actinomycetes</taxon>
        <taxon>Kitasatosporales</taxon>
        <taxon>Streptomycetaceae</taxon>
        <taxon>Streptomyces</taxon>
    </lineage>
</organism>
<evidence type="ECO:0000313" key="4">
    <source>
        <dbReference type="EMBL" id="MFK4269371.1"/>
    </source>
</evidence>
<sequence>MRIGMHNVRHGGDARMSTQNIPPTPAGKQDAIDINDFVYAATGARVRRLTLPDGTHWFPAVDVAKDLGYTNTRQAVSWHVPEDCRVGLEDLARSVYGRDGLRKIAGHGLKKSMQMVNLQGLIRLVNGCTKPESEPFKNWVTEVVVSIQRHGSYELEKAEVQPTTPDAPTAYAMPKEVADAVVRLEEHNLDMDAQMLAMQREAQALRRESIEMMRKSAEAQQEVAKTQREALEAQREAQREAERVQREMIEAIRESTAVQRDSIAAGQTAAHALMQCISETFVSINRLADRIGNVADNIPRHWRDLPEPPKTVTPASVIADWREHNLVVTADIWCVAAYILPAIIEHGECLYPLNAIASVTGLTEHRVHDALRMLQKRGCIRQTGVTPDGAPVYVLK</sequence>
<evidence type="ECO:0000313" key="5">
    <source>
        <dbReference type="Proteomes" id="UP001620295"/>
    </source>
</evidence>
<protein>
    <submittedName>
        <fullName evidence="4">BRO family protein</fullName>
    </submittedName>
</protein>
<dbReference type="PROSITE" id="PS51750">
    <property type="entry name" value="BRO_N"/>
    <property type="match status" value="1"/>
</dbReference>
<reference evidence="4 5" key="1">
    <citation type="submission" date="2024-11" db="EMBL/GenBank/DDBJ databases">
        <title>The Natural Products Discovery Center: Release of the First 8490 Sequenced Strains for Exploring Actinobacteria Biosynthetic Diversity.</title>
        <authorList>
            <person name="Kalkreuter E."/>
            <person name="Kautsar S.A."/>
            <person name="Yang D."/>
            <person name="Bader C.D."/>
            <person name="Teijaro C.N."/>
            <person name="Fluegel L."/>
            <person name="Davis C.M."/>
            <person name="Simpson J.R."/>
            <person name="Lauterbach L."/>
            <person name="Steele A.D."/>
            <person name="Gui C."/>
            <person name="Meng S."/>
            <person name="Li G."/>
            <person name="Viehrig K."/>
            <person name="Ye F."/>
            <person name="Su P."/>
            <person name="Kiefer A.F."/>
            <person name="Nichols A."/>
            <person name="Cepeda A.J."/>
            <person name="Yan W."/>
            <person name="Fan B."/>
            <person name="Jiang Y."/>
            <person name="Adhikari A."/>
            <person name="Zheng C.-J."/>
            <person name="Schuster L."/>
            <person name="Cowan T.M."/>
            <person name="Smanski M.J."/>
            <person name="Chevrette M.G."/>
            <person name="De Carvalho L.P.S."/>
            <person name="Shen B."/>
        </authorList>
    </citation>
    <scope>NUCLEOTIDE SEQUENCE [LARGE SCALE GENOMIC DNA]</scope>
    <source>
        <strain evidence="4 5">NPDC020863</strain>
    </source>
</reference>
<evidence type="ECO:0000256" key="1">
    <source>
        <dbReference type="SAM" id="Coils"/>
    </source>
</evidence>